<evidence type="ECO:0000313" key="4">
    <source>
        <dbReference type="RefSeq" id="XP_015282704.1"/>
    </source>
</evidence>
<dbReference type="Pfam" id="PF00090">
    <property type="entry name" value="TSP_1"/>
    <property type="match status" value="1"/>
</dbReference>
<dbReference type="SUPFAM" id="SSF82895">
    <property type="entry name" value="TSP-1 type 1 repeat"/>
    <property type="match status" value="1"/>
</dbReference>
<dbReference type="InterPro" id="IPR050439">
    <property type="entry name" value="ADAMTS_ADAMTS-like"/>
</dbReference>
<keyword evidence="3" id="KW-1185">Reference proteome</keyword>
<accession>A0ABM1L9R7</accession>
<protein>
    <submittedName>
        <fullName evidence="4">ADAMTS-like protein 3</fullName>
    </submittedName>
</protein>
<evidence type="ECO:0000313" key="3">
    <source>
        <dbReference type="Proteomes" id="UP000694871"/>
    </source>
</evidence>
<comment type="subcellular location">
    <subcellularLocation>
        <location evidence="1">Secreted</location>
    </subcellularLocation>
</comment>
<dbReference type="PANTHER" id="PTHR13723">
    <property type="entry name" value="ADAMTS A DISINTEGRIN AND METALLOPROTEASE WITH THROMBOSPONDIN MOTIFS PROTEASE"/>
    <property type="match status" value="1"/>
</dbReference>
<sequence>MARPTGLYWEITWFTVATICAHRQTRAEQSQGAYFLPEFALSPQGSFLEDTTGEQFLTYRYDDQTSRITQSEEDKEGGWDAWGAWSDCSRTCGGGASYSLRRCLNGRNCEGRNIRYKSCSNN</sequence>
<feature type="non-terminal residue" evidence="4">
    <location>
        <position position="122"/>
    </location>
</feature>
<dbReference type="PANTHER" id="PTHR13723:SF169">
    <property type="entry name" value="ADAMTS-LIKE PROTEIN 3"/>
    <property type="match status" value="1"/>
</dbReference>
<dbReference type="PROSITE" id="PS50092">
    <property type="entry name" value="TSP1"/>
    <property type="match status" value="1"/>
</dbReference>
<dbReference type="RefSeq" id="XP_015282704.1">
    <property type="nucleotide sequence ID" value="XM_015427218.1"/>
</dbReference>
<evidence type="ECO:0000256" key="2">
    <source>
        <dbReference type="ARBA" id="ARBA00022525"/>
    </source>
</evidence>
<proteinExistence type="predicted"/>
<dbReference type="InterPro" id="IPR036383">
    <property type="entry name" value="TSP1_rpt_sf"/>
</dbReference>
<dbReference type="Proteomes" id="UP000694871">
    <property type="component" value="Unplaced"/>
</dbReference>
<dbReference type="Gene3D" id="2.20.100.10">
    <property type="entry name" value="Thrombospondin type-1 (TSP1) repeat"/>
    <property type="match status" value="1"/>
</dbReference>
<name>A0ABM1L9R7_GEKJA</name>
<dbReference type="InterPro" id="IPR000884">
    <property type="entry name" value="TSP1_rpt"/>
</dbReference>
<dbReference type="SMART" id="SM00209">
    <property type="entry name" value="TSP1"/>
    <property type="match status" value="1"/>
</dbReference>
<keyword evidence="2" id="KW-0964">Secreted</keyword>
<organism evidence="3 4">
    <name type="scientific">Gekko japonicus</name>
    <name type="common">Schlegel's Japanese gecko</name>
    <dbReference type="NCBI Taxonomy" id="146911"/>
    <lineage>
        <taxon>Eukaryota</taxon>
        <taxon>Metazoa</taxon>
        <taxon>Chordata</taxon>
        <taxon>Craniata</taxon>
        <taxon>Vertebrata</taxon>
        <taxon>Euteleostomi</taxon>
        <taxon>Lepidosauria</taxon>
        <taxon>Squamata</taxon>
        <taxon>Bifurcata</taxon>
        <taxon>Gekkota</taxon>
        <taxon>Gekkonidae</taxon>
        <taxon>Gekkoninae</taxon>
        <taxon>Gekko</taxon>
    </lineage>
</organism>
<evidence type="ECO:0000256" key="1">
    <source>
        <dbReference type="ARBA" id="ARBA00004613"/>
    </source>
</evidence>
<dbReference type="GeneID" id="107123875"/>
<gene>
    <name evidence="4" type="primary">ADAMTSL3</name>
</gene>
<reference evidence="4" key="1">
    <citation type="submission" date="2025-08" db="UniProtKB">
        <authorList>
            <consortium name="RefSeq"/>
        </authorList>
    </citation>
    <scope>IDENTIFICATION</scope>
</reference>